<gene>
    <name evidence="1" type="ORF">GYA55_03030</name>
</gene>
<name>A0A7X9FPW3_9DELT</name>
<reference evidence="1 2" key="1">
    <citation type="journal article" date="2020" name="Biotechnol. Biofuels">
        <title>New insights from the biogas microbiome by comprehensive genome-resolved metagenomics of nearly 1600 species originating from multiple anaerobic digesters.</title>
        <authorList>
            <person name="Campanaro S."/>
            <person name="Treu L."/>
            <person name="Rodriguez-R L.M."/>
            <person name="Kovalovszki A."/>
            <person name="Ziels R.M."/>
            <person name="Maus I."/>
            <person name="Zhu X."/>
            <person name="Kougias P.G."/>
            <person name="Basile A."/>
            <person name="Luo G."/>
            <person name="Schluter A."/>
            <person name="Konstantinidis K.T."/>
            <person name="Angelidaki I."/>
        </authorList>
    </citation>
    <scope>NUCLEOTIDE SEQUENCE [LARGE SCALE GENOMIC DNA]</scope>
    <source>
        <strain evidence="1">AS27yjCOA_65</strain>
    </source>
</reference>
<protein>
    <submittedName>
        <fullName evidence="1">Uncharacterized protein</fullName>
    </submittedName>
</protein>
<dbReference type="Proteomes" id="UP000524246">
    <property type="component" value="Unassembled WGS sequence"/>
</dbReference>
<sequence length="124" mass="13918">MGLNIVIDEAFSKIEPNGRIKVQVSWVALKARSMEINLLWFTSGKGDEDVQIIETKTLEHIGSDGERSVEFELPDQPYSFSGKLISLHWAIEAVPETNEESKTIEFILSPTGKEVVLKDSILEE</sequence>
<comment type="caution">
    <text evidence="1">The sequence shown here is derived from an EMBL/GenBank/DDBJ whole genome shotgun (WGS) entry which is preliminary data.</text>
</comment>
<evidence type="ECO:0000313" key="2">
    <source>
        <dbReference type="Proteomes" id="UP000524246"/>
    </source>
</evidence>
<dbReference type="AlphaFoldDB" id="A0A7X9FPW3"/>
<evidence type="ECO:0000313" key="1">
    <source>
        <dbReference type="EMBL" id="NMC62120.1"/>
    </source>
</evidence>
<proteinExistence type="predicted"/>
<dbReference type="EMBL" id="JAAZON010000118">
    <property type="protein sequence ID" value="NMC62120.1"/>
    <property type="molecule type" value="Genomic_DNA"/>
</dbReference>
<organism evidence="1 2">
    <name type="scientific">SAR324 cluster bacterium</name>
    <dbReference type="NCBI Taxonomy" id="2024889"/>
    <lineage>
        <taxon>Bacteria</taxon>
        <taxon>Deltaproteobacteria</taxon>
        <taxon>SAR324 cluster</taxon>
    </lineage>
</organism>
<accession>A0A7X9FPW3</accession>